<dbReference type="PIRSF" id="PIRSF000124">
    <property type="entry name" value="UDPglc_GDPman_dh"/>
    <property type="match status" value="1"/>
</dbReference>
<evidence type="ECO:0000256" key="2">
    <source>
        <dbReference type="ARBA" id="ARBA00023002"/>
    </source>
</evidence>
<dbReference type="GO" id="GO:0000271">
    <property type="term" value="P:polysaccharide biosynthetic process"/>
    <property type="evidence" value="ECO:0007669"/>
    <property type="project" value="InterPro"/>
</dbReference>
<dbReference type="Pfam" id="PF03721">
    <property type="entry name" value="UDPG_MGDP_dh_N"/>
    <property type="match status" value="1"/>
</dbReference>
<evidence type="ECO:0000256" key="4">
    <source>
        <dbReference type="PIRNR" id="PIRNR000124"/>
    </source>
</evidence>
<reference evidence="6 7" key="1">
    <citation type="submission" date="2016-04" db="EMBL/GenBank/DDBJ databases">
        <title>Draft genome sequence of freshwater magnetotactic bacteria Magnetospirillum marisnigri SP-1 and Magnetospirillum moscoviense BB-1.</title>
        <authorList>
            <person name="Koziaeva V."/>
            <person name="Dziuba M.V."/>
            <person name="Ivanov T.M."/>
            <person name="Kuznetsov B."/>
            <person name="Grouzdev D.S."/>
        </authorList>
    </citation>
    <scope>NUCLEOTIDE SEQUENCE [LARGE SCALE GENOMIC DNA]</scope>
    <source>
        <strain evidence="6 7">BB-1</strain>
    </source>
</reference>
<evidence type="ECO:0000256" key="3">
    <source>
        <dbReference type="ARBA" id="ARBA00023027"/>
    </source>
</evidence>
<protein>
    <submittedName>
        <fullName evidence="6">UDP-N-acetyl-D-galactosamine dehydrogenase</fullName>
    </submittedName>
</protein>
<dbReference type="InterPro" id="IPR008927">
    <property type="entry name" value="6-PGluconate_DH-like_C_sf"/>
</dbReference>
<feature type="domain" description="UDP-glucose/GDP-mannose dehydrogenase C-terminal" evidence="5">
    <location>
        <begin position="308"/>
        <end position="409"/>
    </location>
</feature>
<dbReference type="GO" id="GO:0051287">
    <property type="term" value="F:NAD binding"/>
    <property type="evidence" value="ECO:0007669"/>
    <property type="project" value="InterPro"/>
</dbReference>
<dbReference type="GO" id="GO:0016628">
    <property type="term" value="F:oxidoreductase activity, acting on the CH-CH group of donors, NAD or NADP as acceptor"/>
    <property type="evidence" value="ECO:0007669"/>
    <property type="project" value="InterPro"/>
</dbReference>
<sequence>MHTTSVVVIGLGYVGLPLAVGIARHFPTIGFDISTDRVKELKSGHDRTGEIEADRLRASTIHLTADQAEIKGKDVYIVTVPTPVDLENRPDLGPVLKACATVGKAMGKGAVVVFESTVYPGVTEDICGPELERVSGLKCGADFFLGYSPERINPGDKEHTVDRITKVIAGQTPAITETLAGIYGAVTTGGVFRAASIKVAEAAKVIENSQRDINIAFVNELAMIFQKLGISIHDVLEASATKWNFLNFKPGLVGGHCIGVDPFYLATCALNNGHHPEIILSGRRINDGMGPWMAARISEQLAPKSRVLMLGLTFKENVPDLRNSKVIDVIRGLIQRGHTVDIHDPFADIDEARHEYDVELMAGLDGASGYDCVVGAVPHDAYAGFGPEAFAKLVARNGLVADIKGMWRNTEMPDGIRVWRL</sequence>
<gene>
    <name evidence="6" type="ORF">A6A05_00700</name>
</gene>
<dbReference type="InterPro" id="IPR028359">
    <property type="entry name" value="UDP_ManNAc/GlcNAc_DH"/>
</dbReference>
<dbReference type="EMBL" id="LWQU01000104">
    <property type="protein sequence ID" value="OAN55113.1"/>
    <property type="molecule type" value="Genomic_DNA"/>
</dbReference>
<dbReference type="SUPFAM" id="SSF52413">
    <property type="entry name" value="UDP-glucose/GDP-mannose dehydrogenase C-terminal domain"/>
    <property type="match status" value="1"/>
</dbReference>
<keyword evidence="7" id="KW-1185">Reference proteome</keyword>
<dbReference type="NCBIfam" id="TIGR03026">
    <property type="entry name" value="NDP-sugDHase"/>
    <property type="match status" value="1"/>
</dbReference>
<dbReference type="PANTHER" id="PTHR43491:SF2">
    <property type="entry name" value="UDP-N-ACETYL-D-MANNOSAMINE DEHYDROGENASE"/>
    <property type="match status" value="1"/>
</dbReference>
<dbReference type="STRING" id="1437059.A6A05_00700"/>
<dbReference type="InterPro" id="IPR014026">
    <property type="entry name" value="UDP-Glc/GDP-Man_DH_dimer"/>
</dbReference>
<keyword evidence="3" id="KW-0520">NAD</keyword>
<dbReference type="SUPFAM" id="SSF48179">
    <property type="entry name" value="6-phosphogluconate dehydrogenase C-terminal domain-like"/>
    <property type="match status" value="1"/>
</dbReference>
<keyword evidence="2" id="KW-0560">Oxidoreductase</keyword>
<evidence type="ECO:0000313" key="6">
    <source>
        <dbReference type="EMBL" id="OAN55113.1"/>
    </source>
</evidence>
<dbReference type="Gene3D" id="3.40.50.720">
    <property type="entry name" value="NAD(P)-binding Rossmann-like Domain"/>
    <property type="match status" value="2"/>
</dbReference>
<dbReference type="Proteomes" id="UP000078543">
    <property type="component" value="Unassembled WGS sequence"/>
</dbReference>
<organism evidence="6 7">
    <name type="scientific">Magnetospirillum moscoviense</name>
    <dbReference type="NCBI Taxonomy" id="1437059"/>
    <lineage>
        <taxon>Bacteria</taxon>
        <taxon>Pseudomonadati</taxon>
        <taxon>Pseudomonadota</taxon>
        <taxon>Alphaproteobacteria</taxon>
        <taxon>Rhodospirillales</taxon>
        <taxon>Rhodospirillaceae</taxon>
        <taxon>Magnetospirillum</taxon>
    </lineage>
</organism>
<dbReference type="InterPro" id="IPR001732">
    <property type="entry name" value="UDP-Glc/GDP-Man_DH_N"/>
</dbReference>
<dbReference type="SMART" id="SM00984">
    <property type="entry name" value="UDPG_MGDP_dh_C"/>
    <property type="match status" value="1"/>
</dbReference>
<dbReference type="GO" id="GO:0016616">
    <property type="term" value="F:oxidoreductase activity, acting on the CH-OH group of donors, NAD or NADP as acceptor"/>
    <property type="evidence" value="ECO:0007669"/>
    <property type="project" value="InterPro"/>
</dbReference>
<dbReference type="PANTHER" id="PTHR43491">
    <property type="entry name" value="UDP-N-ACETYL-D-MANNOSAMINE DEHYDROGENASE"/>
    <property type="match status" value="1"/>
</dbReference>
<name>A0A178MX55_9PROT</name>
<dbReference type="InterPro" id="IPR036291">
    <property type="entry name" value="NAD(P)-bd_dom_sf"/>
</dbReference>
<proteinExistence type="inferred from homology"/>
<dbReference type="SUPFAM" id="SSF51735">
    <property type="entry name" value="NAD(P)-binding Rossmann-fold domains"/>
    <property type="match status" value="1"/>
</dbReference>
<evidence type="ECO:0000256" key="1">
    <source>
        <dbReference type="ARBA" id="ARBA00006601"/>
    </source>
</evidence>
<dbReference type="Pfam" id="PF03720">
    <property type="entry name" value="UDPG_MGDP_dh_C"/>
    <property type="match status" value="1"/>
</dbReference>
<comment type="caution">
    <text evidence="6">The sequence shown here is derived from an EMBL/GenBank/DDBJ whole genome shotgun (WGS) entry which is preliminary data.</text>
</comment>
<evidence type="ECO:0000313" key="7">
    <source>
        <dbReference type="Proteomes" id="UP000078543"/>
    </source>
</evidence>
<accession>A0A178MX55</accession>
<dbReference type="AlphaFoldDB" id="A0A178MX55"/>
<dbReference type="InterPro" id="IPR036220">
    <property type="entry name" value="UDP-Glc/GDP-Man_DH_C_sf"/>
</dbReference>
<dbReference type="RefSeq" id="WP_068498229.1">
    <property type="nucleotide sequence ID" value="NZ_LWQU01000104.1"/>
</dbReference>
<dbReference type="InterPro" id="IPR017476">
    <property type="entry name" value="UDP-Glc/GDP-Man"/>
</dbReference>
<dbReference type="OrthoDB" id="9803238at2"/>
<dbReference type="InterPro" id="IPR014027">
    <property type="entry name" value="UDP-Glc/GDP-Man_DH_C"/>
</dbReference>
<evidence type="ECO:0000259" key="5">
    <source>
        <dbReference type="SMART" id="SM00984"/>
    </source>
</evidence>
<comment type="similarity">
    <text evidence="1 4">Belongs to the UDP-glucose/GDP-mannose dehydrogenase family.</text>
</comment>
<dbReference type="PIRSF" id="PIRSF500136">
    <property type="entry name" value="UDP_ManNAc_DH"/>
    <property type="match status" value="1"/>
</dbReference>
<dbReference type="Pfam" id="PF00984">
    <property type="entry name" value="UDPG_MGDP_dh"/>
    <property type="match status" value="1"/>
</dbReference>